<reference evidence="4 5" key="1">
    <citation type="submission" date="2018-05" db="EMBL/GenBank/DDBJ databases">
        <title>Genomic Encyclopedia of Type Strains, Phase IV (KMG-IV): sequencing the most valuable type-strain genomes for metagenomic binning, comparative biology and taxonomic classification.</title>
        <authorList>
            <person name="Goeker M."/>
        </authorList>
    </citation>
    <scope>NUCLEOTIDE SEQUENCE [LARGE SCALE GENOMIC DNA]</scope>
    <source>
        <strain evidence="4 5">DSM 566</strain>
    </source>
</reference>
<evidence type="ECO:0000256" key="2">
    <source>
        <dbReference type="PROSITE-ProRule" id="PRU01161"/>
    </source>
</evidence>
<dbReference type="AlphaFoldDB" id="A0A318GYI5"/>
<feature type="domain" description="PNPLA" evidence="3">
    <location>
        <begin position="74"/>
        <end position="273"/>
    </location>
</feature>
<comment type="caution">
    <text evidence="2">Lacks conserved residue(s) required for the propagation of feature annotation.</text>
</comment>
<feature type="active site" description="Nucleophile" evidence="2">
    <location>
        <position position="120"/>
    </location>
</feature>
<dbReference type="Gene3D" id="3.40.1090.10">
    <property type="entry name" value="Cytosolic phospholipase A2 catalytic domain"/>
    <property type="match status" value="1"/>
</dbReference>
<evidence type="ECO:0000256" key="1">
    <source>
        <dbReference type="ARBA" id="ARBA00023098"/>
    </source>
</evidence>
<dbReference type="InterPro" id="IPR016035">
    <property type="entry name" value="Acyl_Trfase/lysoPLipase"/>
</dbReference>
<evidence type="ECO:0000259" key="3">
    <source>
        <dbReference type="PROSITE" id="PS51635"/>
    </source>
</evidence>
<dbReference type="InterPro" id="IPR002641">
    <property type="entry name" value="PNPLA_dom"/>
</dbReference>
<dbReference type="SUPFAM" id="SSF52151">
    <property type="entry name" value="FabD/lysophospholipase-like"/>
    <property type="match status" value="1"/>
</dbReference>
<keyword evidence="2" id="KW-0378">Hydrolase</keyword>
<sequence>MPSSEQTAHQPICKRPFTALIALAFGLTACGVTIDNGPRNQSLVAGFAAQDMDKIGSSLPATNQPLPEVSVAMAFSGGGARAAAFALGALQGLSSLPAPTPFDGTLLDHLGFITSVSGGSMTAAWVGLYGTGSLDEFRHKALLRDSEQGLRASLLNPTNLLRLAAGGLNDRNNFQHWLDNEVFHQATFAEMSRPGHPLVWINATDLQQRMPFTFHQGVFSTLCSDLSTYPVAEAVAASMAVPLVFAPIVLEKHTEHCPVDLGVDSSTKSKALSSTMLGQAIAGAMRDLRDAHSGRYVKLVDGGLTDNFGLTSVQQFRTLAGTTYAPLSRAEALHLRRLLFVVVDGGRRPSVAWNRVVEGPDGIDMASASIDAAIDTNVRLSYDGFLRMIQQWQRDVVQLRCALPHEEQLLLKTGRPHWRCDDVELSVTRISFDDLAPSRAAMLHEVSTRLTLPASQVDAVTAAGRDAAIGNAAIRAFSSQSLLRH</sequence>
<keyword evidence="2" id="KW-0442">Lipid degradation</keyword>
<organism evidence="4 5">
    <name type="scientific">Sphaerotilus hippei</name>
    <dbReference type="NCBI Taxonomy" id="744406"/>
    <lineage>
        <taxon>Bacteria</taxon>
        <taxon>Pseudomonadati</taxon>
        <taxon>Pseudomonadota</taxon>
        <taxon>Betaproteobacteria</taxon>
        <taxon>Burkholderiales</taxon>
        <taxon>Sphaerotilaceae</taxon>
        <taxon>Sphaerotilus</taxon>
    </lineage>
</organism>
<dbReference type="EMBL" id="QJJS01000028">
    <property type="protein sequence ID" value="PXW91980.1"/>
    <property type="molecule type" value="Genomic_DNA"/>
</dbReference>
<dbReference type="GO" id="GO:0016787">
    <property type="term" value="F:hydrolase activity"/>
    <property type="evidence" value="ECO:0007669"/>
    <property type="project" value="UniProtKB-UniRule"/>
</dbReference>
<dbReference type="Proteomes" id="UP000247811">
    <property type="component" value="Unassembled WGS sequence"/>
</dbReference>
<comment type="caution">
    <text evidence="4">The sequence shown here is derived from an EMBL/GenBank/DDBJ whole genome shotgun (WGS) entry which is preliminary data.</text>
</comment>
<keyword evidence="1 2" id="KW-0443">Lipid metabolism</keyword>
<gene>
    <name evidence="4" type="ORF">C7444_12827</name>
</gene>
<dbReference type="Pfam" id="PF01734">
    <property type="entry name" value="Patatin"/>
    <property type="match status" value="1"/>
</dbReference>
<feature type="active site" description="Proton acceptor" evidence="2">
    <location>
        <position position="260"/>
    </location>
</feature>
<keyword evidence="5" id="KW-1185">Reference proteome</keyword>
<dbReference type="PROSITE" id="PS51635">
    <property type="entry name" value="PNPLA"/>
    <property type="match status" value="1"/>
</dbReference>
<proteinExistence type="predicted"/>
<evidence type="ECO:0000313" key="5">
    <source>
        <dbReference type="Proteomes" id="UP000247811"/>
    </source>
</evidence>
<dbReference type="RefSeq" id="WP_245909646.1">
    <property type="nucleotide sequence ID" value="NZ_QJJS01000028.1"/>
</dbReference>
<dbReference type="GO" id="GO:0016042">
    <property type="term" value="P:lipid catabolic process"/>
    <property type="evidence" value="ECO:0007669"/>
    <property type="project" value="UniProtKB-UniRule"/>
</dbReference>
<name>A0A318GYI5_9BURK</name>
<evidence type="ECO:0000313" key="4">
    <source>
        <dbReference type="EMBL" id="PXW91980.1"/>
    </source>
</evidence>
<accession>A0A318GYI5</accession>
<protein>
    <submittedName>
        <fullName evidence="4">NTE family protein</fullName>
    </submittedName>
</protein>